<keyword evidence="5" id="KW-0378">Hydrolase</keyword>
<name>A0A2V5KR67_9BACL</name>
<evidence type="ECO:0000313" key="5">
    <source>
        <dbReference type="EMBL" id="PYI51296.1"/>
    </source>
</evidence>
<gene>
    <name evidence="5" type="ORF">DLM86_25030</name>
</gene>
<evidence type="ECO:0000259" key="4">
    <source>
        <dbReference type="Pfam" id="PF12706"/>
    </source>
</evidence>
<comment type="function">
    <text evidence="2">Counteracts the endogenous Pycsar antiviral defense system. Phosphodiesterase that enables metal-dependent hydrolysis of host cyclic nucleotide Pycsar defense signals such as cCMP and cUMP.</text>
</comment>
<organism evidence="5 6">
    <name type="scientific">Paenibacillus flagellatus</name>
    <dbReference type="NCBI Taxonomy" id="2211139"/>
    <lineage>
        <taxon>Bacteria</taxon>
        <taxon>Bacillati</taxon>
        <taxon>Bacillota</taxon>
        <taxon>Bacilli</taxon>
        <taxon>Bacillales</taxon>
        <taxon>Paenibacillaceae</taxon>
        <taxon>Paenibacillus</taxon>
    </lineage>
</organism>
<dbReference type="Gene3D" id="3.60.15.10">
    <property type="entry name" value="Ribonuclease Z/Hydroxyacylglutathione hydrolase-like"/>
    <property type="match status" value="1"/>
</dbReference>
<dbReference type="Pfam" id="PF12706">
    <property type="entry name" value="Lactamase_B_2"/>
    <property type="match status" value="1"/>
</dbReference>
<evidence type="ECO:0000256" key="3">
    <source>
        <dbReference type="ARBA" id="ARBA00048505"/>
    </source>
</evidence>
<comment type="catalytic activity">
    <reaction evidence="3">
        <text>3',5'-cyclic UMP + H2O = UMP + H(+)</text>
        <dbReference type="Rhea" id="RHEA:70575"/>
        <dbReference type="ChEBI" id="CHEBI:15377"/>
        <dbReference type="ChEBI" id="CHEBI:15378"/>
        <dbReference type="ChEBI" id="CHEBI:57865"/>
        <dbReference type="ChEBI" id="CHEBI:184387"/>
    </reaction>
    <physiologicalReaction direction="left-to-right" evidence="3">
        <dbReference type="Rhea" id="RHEA:70576"/>
    </physiologicalReaction>
</comment>
<evidence type="ECO:0000256" key="1">
    <source>
        <dbReference type="ARBA" id="ARBA00034221"/>
    </source>
</evidence>
<protein>
    <submittedName>
        <fullName evidence="5">MBL fold metallo-hydrolase</fullName>
    </submittedName>
</protein>
<reference evidence="5 6" key="1">
    <citation type="submission" date="2018-05" db="EMBL/GenBank/DDBJ databases">
        <title>Paenibacillus flagellatus sp. nov., isolated from selenium mineral soil.</title>
        <authorList>
            <person name="Dai X."/>
        </authorList>
    </citation>
    <scope>NUCLEOTIDE SEQUENCE [LARGE SCALE GENOMIC DNA]</scope>
    <source>
        <strain evidence="5 6">DXL2</strain>
    </source>
</reference>
<dbReference type="SUPFAM" id="SSF56281">
    <property type="entry name" value="Metallo-hydrolase/oxidoreductase"/>
    <property type="match status" value="1"/>
</dbReference>
<dbReference type="InterPro" id="IPR036866">
    <property type="entry name" value="RibonucZ/Hydroxyglut_hydro"/>
</dbReference>
<keyword evidence="6" id="KW-1185">Reference proteome</keyword>
<accession>A0A2V5KR67</accession>
<dbReference type="RefSeq" id="WP_110842809.1">
    <property type="nucleotide sequence ID" value="NZ_QJVJ01000013.1"/>
</dbReference>
<dbReference type="AlphaFoldDB" id="A0A2V5KR67"/>
<dbReference type="EMBL" id="QJVJ01000013">
    <property type="protein sequence ID" value="PYI51296.1"/>
    <property type="molecule type" value="Genomic_DNA"/>
</dbReference>
<evidence type="ECO:0000256" key="2">
    <source>
        <dbReference type="ARBA" id="ARBA00034301"/>
    </source>
</evidence>
<dbReference type="InterPro" id="IPR001279">
    <property type="entry name" value="Metallo-B-lactamas"/>
</dbReference>
<dbReference type="PANTHER" id="PTHR43546">
    <property type="entry name" value="UPF0173 METAL-DEPENDENT HYDROLASE MJ1163-RELATED"/>
    <property type="match status" value="1"/>
</dbReference>
<comment type="catalytic activity">
    <reaction evidence="1">
        <text>3',5'-cyclic CMP + H2O = CMP + H(+)</text>
        <dbReference type="Rhea" id="RHEA:72675"/>
        <dbReference type="ChEBI" id="CHEBI:15377"/>
        <dbReference type="ChEBI" id="CHEBI:15378"/>
        <dbReference type="ChEBI" id="CHEBI:58003"/>
        <dbReference type="ChEBI" id="CHEBI:60377"/>
    </reaction>
    <physiologicalReaction direction="left-to-right" evidence="1">
        <dbReference type="Rhea" id="RHEA:72676"/>
    </physiologicalReaction>
</comment>
<dbReference type="OrthoDB" id="9800061at2"/>
<sequence length="288" mass="32078">MSLMRNVYREGESLARQIESTRVPDGMLAVWHLGQESVAVKGGGVIGYFDPYLTDSVAEADPDGPWKRAFPSPLPPERITHADYVWISHNHGDHLDPATLAGIYRASPRVVFVCPAPLAGILKEIGIPEDRIVTVKGGETIRLGELSVDVIPCKHEEFDRDADGNYPYVGYVVRWNGVVFYHAGDTILYPGLAETLRTHRIDIACLPINGADLKRREAGIVGNMGFREAADLAAAIEADLAIPFHYDLFPFNADNPSYFVDYVVREYPYQKFKLMRVGERLLYASEKA</sequence>
<proteinExistence type="predicted"/>
<comment type="caution">
    <text evidence="5">The sequence shown here is derived from an EMBL/GenBank/DDBJ whole genome shotgun (WGS) entry which is preliminary data.</text>
</comment>
<dbReference type="Proteomes" id="UP000247476">
    <property type="component" value="Unassembled WGS sequence"/>
</dbReference>
<evidence type="ECO:0000313" key="6">
    <source>
        <dbReference type="Proteomes" id="UP000247476"/>
    </source>
</evidence>
<dbReference type="InterPro" id="IPR050114">
    <property type="entry name" value="UPF0173_UPF0282_UlaG_hydrolase"/>
</dbReference>
<dbReference type="GO" id="GO:0016787">
    <property type="term" value="F:hydrolase activity"/>
    <property type="evidence" value="ECO:0007669"/>
    <property type="project" value="UniProtKB-KW"/>
</dbReference>
<feature type="domain" description="Metallo-beta-lactamase" evidence="4">
    <location>
        <begin position="66"/>
        <end position="246"/>
    </location>
</feature>